<gene>
    <name evidence="2" type="ORF">g.1383</name>
    <name evidence="3" type="ORF">g.1384</name>
</gene>
<dbReference type="EMBL" id="GEDC01014975">
    <property type="protein sequence ID" value="JAS22323.1"/>
    <property type="molecule type" value="Transcribed_RNA"/>
</dbReference>
<feature type="signal peptide" evidence="1">
    <location>
        <begin position="1"/>
        <end position="17"/>
    </location>
</feature>
<keyword evidence="1" id="KW-0732">Signal</keyword>
<dbReference type="AlphaFoldDB" id="A0A1B6D9G3"/>
<evidence type="ECO:0000313" key="2">
    <source>
        <dbReference type="EMBL" id="JAS22323.1"/>
    </source>
</evidence>
<proteinExistence type="predicted"/>
<protein>
    <recommendedName>
        <fullName evidence="4">Prolyl 4-hydroxylase alpha-subunit N-terminal domain-containing protein</fullName>
    </recommendedName>
</protein>
<evidence type="ECO:0000313" key="3">
    <source>
        <dbReference type="EMBL" id="JAS30549.1"/>
    </source>
</evidence>
<organism evidence="2">
    <name type="scientific">Clastoptera arizonana</name>
    <name type="common">Arizona spittle bug</name>
    <dbReference type="NCBI Taxonomy" id="38151"/>
    <lineage>
        <taxon>Eukaryota</taxon>
        <taxon>Metazoa</taxon>
        <taxon>Ecdysozoa</taxon>
        <taxon>Arthropoda</taxon>
        <taxon>Hexapoda</taxon>
        <taxon>Insecta</taxon>
        <taxon>Pterygota</taxon>
        <taxon>Neoptera</taxon>
        <taxon>Paraneoptera</taxon>
        <taxon>Hemiptera</taxon>
        <taxon>Auchenorrhyncha</taxon>
        <taxon>Cercopoidea</taxon>
        <taxon>Clastopteridae</taxon>
        <taxon>Clastoptera</taxon>
    </lineage>
</organism>
<feature type="chain" id="PRO_5008581074" description="Prolyl 4-hydroxylase alpha-subunit N-terminal domain-containing protein" evidence="1">
    <location>
        <begin position="18"/>
        <end position="184"/>
    </location>
</feature>
<evidence type="ECO:0000256" key="1">
    <source>
        <dbReference type="SAM" id="SignalP"/>
    </source>
</evidence>
<dbReference type="EMBL" id="GEDC01006749">
    <property type="protein sequence ID" value="JAS30549.1"/>
    <property type="molecule type" value="Transcribed_RNA"/>
</dbReference>
<sequence>MHLKLFIFLVTVSAAVSVTVRKKIVPTLRFNGTSIKGINTIYGKALYAFRNMTPLLRNNNTIHNVTAKIILFNQLLDLETQMLQKIKLMFDTEGYNPWNSYEETDRLLRLAETVRNSSAAPAARLAEMESLYGEMKELREYLHIEGILWYIPLFEKVDEYDWENLTLENVGSTEEDYGYELSED</sequence>
<name>A0A1B6D9G3_9HEMI</name>
<reference evidence="2" key="1">
    <citation type="submission" date="2015-12" db="EMBL/GenBank/DDBJ databases">
        <title>De novo transcriptome assembly of four potential Pierce s Disease insect vectors from Arizona vineyards.</title>
        <authorList>
            <person name="Tassone E.E."/>
        </authorList>
    </citation>
    <scope>NUCLEOTIDE SEQUENCE</scope>
</reference>
<accession>A0A1B6D9G3</accession>
<evidence type="ECO:0008006" key="4">
    <source>
        <dbReference type="Google" id="ProtNLM"/>
    </source>
</evidence>